<dbReference type="Gene3D" id="3.40.50.300">
    <property type="entry name" value="P-loop containing nucleotide triphosphate hydrolases"/>
    <property type="match status" value="1"/>
</dbReference>
<accession>A0A0F9UWV8</accession>
<dbReference type="AlphaFoldDB" id="A0A0F9UWV8"/>
<protein>
    <recommendedName>
        <fullName evidence="1">Phosphoribulokinase/uridine kinase domain-containing protein</fullName>
    </recommendedName>
</protein>
<evidence type="ECO:0000313" key="2">
    <source>
        <dbReference type="EMBL" id="KKN91957.1"/>
    </source>
</evidence>
<evidence type="ECO:0000259" key="1">
    <source>
        <dbReference type="Pfam" id="PF00485"/>
    </source>
</evidence>
<dbReference type="NCBIfam" id="NF006746">
    <property type="entry name" value="PRK09270.1-5"/>
    <property type="match status" value="1"/>
</dbReference>
<sequence>MASFEPTMEGGPKPITPDALADVIAARQKSGRLIVAIAGSPGSGKSTFVERLRDRLNAVSPGSTDILPMDGFHFDDAVLEARGDRPRKGAPHTFDVDGLAVMLDRLRAGDGRDVAVPVFDRAIEIARAGARIIAASAPIILVEGNYLLLDDPAWAPLRQRFDMTVMLAVPEAVLEARLTERWVGYGLEGAALRDKMAGNDLPNMRLVLEKSVAADFVVRNG</sequence>
<comment type="caution">
    <text evidence="2">The sequence shown here is derived from an EMBL/GenBank/DDBJ whole genome shotgun (WGS) entry which is preliminary data.</text>
</comment>
<dbReference type="PANTHER" id="PTHR10285">
    <property type="entry name" value="URIDINE KINASE"/>
    <property type="match status" value="1"/>
</dbReference>
<gene>
    <name evidence="2" type="ORF">LCGC14_0212380</name>
</gene>
<feature type="domain" description="Phosphoribulokinase/uridine kinase" evidence="1">
    <location>
        <begin position="34"/>
        <end position="170"/>
    </location>
</feature>
<dbReference type="Pfam" id="PF00485">
    <property type="entry name" value="PRK"/>
    <property type="match status" value="1"/>
</dbReference>
<dbReference type="SUPFAM" id="SSF52540">
    <property type="entry name" value="P-loop containing nucleoside triphosphate hydrolases"/>
    <property type="match status" value="1"/>
</dbReference>
<reference evidence="2" key="1">
    <citation type="journal article" date="2015" name="Nature">
        <title>Complex archaea that bridge the gap between prokaryotes and eukaryotes.</title>
        <authorList>
            <person name="Spang A."/>
            <person name="Saw J.H."/>
            <person name="Jorgensen S.L."/>
            <person name="Zaremba-Niedzwiedzka K."/>
            <person name="Martijn J."/>
            <person name="Lind A.E."/>
            <person name="van Eijk R."/>
            <person name="Schleper C."/>
            <person name="Guy L."/>
            <person name="Ettema T.J."/>
        </authorList>
    </citation>
    <scope>NUCLEOTIDE SEQUENCE</scope>
</reference>
<proteinExistence type="predicted"/>
<dbReference type="GO" id="GO:0005524">
    <property type="term" value="F:ATP binding"/>
    <property type="evidence" value="ECO:0007669"/>
    <property type="project" value="InterPro"/>
</dbReference>
<dbReference type="EMBL" id="LAZR01000098">
    <property type="protein sequence ID" value="KKN91957.1"/>
    <property type="molecule type" value="Genomic_DNA"/>
</dbReference>
<dbReference type="InterPro" id="IPR027417">
    <property type="entry name" value="P-loop_NTPase"/>
</dbReference>
<dbReference type="InterPro" id="IPR006083">
    <property type="entry name" value="PRK/URK"/>
</dbReference>
<dbReference type="GO" id="GO:0016301">
    <property type="term" value="F:kinase activity"/>
    <property type="evidence" value="ECO:0007669"/>
    <property type="project" value="InterPro"/>
</dbReference>
<organism evidence="2">
    <name type="scientific">marine sediment metagenome</name>
    <dbReference type="NCBI Taxonomy" id="412755"/>
    <lineage>
        <taxon>unclassified sequences</taxon>
        <taxon>metagenomes</taxon>
        <taxon>ecological metagenomes</taxon>
    </lineage>
</organism>
<name>A0A0F9UWV8_9ZZZZ</name>